<dbReference type="InterPro" id="IPR036250">
    <property type="entry name" value="AcylCo_DH-like_C"/>
</dbReference>
<feature type="domain" description="Acyl-CoA dehydrogenase/oxidase C-terminal" evidence="6">
    <location>
        <begin position="219"/>
        <end position="363"/>
    </location>
</feature>
<dbReference type="Gene3D" id="1.20.140.10">
    <property type="entry name" value="Butyryl-CoA Dehydrogenase, subunit A, domain 3"/>
    <property type="match status" value="1"/>
</dbReference>
<proteinExistence type="inferred from homology"/>
<organism evidence="8 9">
    <name type="scientific">Nocardioides vastitatis</name>
    <dbReference type="NCBI Taxonomy" id="2568655"/>
    <lineage>
        <taxon>Bacteria</taxon>
        <taxon>Bacillati</taxon>
        <taxon>Actinomycetota</taxon>
        <taxon>Actinomycetes</taxon>
        <taxon>Propionibacteriales</taxon>
        <taxon>Nocardioidaceae</taxon>
        <taxon>Nocardioides</taxon>
    </lineage>
</organism>
<sequence length="374" mass="37845">MSSAPDLDLLPSDVETALRKTVRALLADRCPTAAVTAMYDGDRSLAEALWPALAADLGLAGLLVPEAFGGGGASAVEAAAVLDELGRACAPTPFLTSSVVATSVLLSCADVDVAREALGSIAAGDRTAALVVPLSTGPDASLPSITETDGLLSGAVRSVAGVIEADLMVVPVRTPAGVAVHLVESAAAAIEPVVSLDMARQLADVTLDGAVGRLALADGEAAIRSGLLAGAGLLASEQAGVARWCLEQTVAYLKVRRQFGRVVGGFQAIKHRLADLYAEVEAASAAARYAAAALAASEDVEIAARVAASYCSDVAVHAAEEAVQLCGGIAMTWEYPAHLYLKRAKADQLAWGTPSAHRAALADVVNLVVGAPPA</sequence>
<evidence type="ECO:0000313" key="8">
    <source>
        <dbReference type="EMBL" id="MFC5731509.1"/>
    </source>
</evidence>
<evidence type="ECO:0000256" key="4">
    <source>
        <dbReference type="ARBA" id="ARBA00022827"/>
    </source>
</evidence>
<gene>
    <name evidence="8" type="ORF">ACFPQB_21540</name>
</gene>
<dbReference type="EC" id="1.-.-.-" evidence="8"/>
<dbReference type="Pfam" id="PF02771">
    <property type="entry name" value="Acyl-CoA_dh_N"/>
    <property type="match status" value="1"/>
</dbReference>
<evidence type="ECO:0000313" key="9">
    <source>
        <dbReference type="Proteomes" id="UP001596072"/>
    </source>
</evidence>
<evidence type="ECO:0000259" key="7">
    <source>
        <dbReference type="Pfam" id="PF02771"/>
    </source>
</evidence>
<evidence type="ECO:0000259" key="6">
    <source>
        <dbReference type="Pfam" id="PF00441"/>
    </source>
</evidence>
<dbReference type="InterPro" id="IPR013786">
    <property type="entry name" value="AcylCoA_DH/ox_N"/>
</dbReference>
<accession>A0ABW0ZPK0</accession>
<evidence type="ECO:0000256" key="2">
    <source>
        <dbReference type="ARBA" id="ARBA00009347"/>
    </source>
</evidence>
<dbReference type="Gene3D" id="1.10.540.10">
    <property type="entry name" value="Acyl-CoA dehydrogenase/oxidase, N-terminal domain"/>
    <property type="match status" value="1"/>
</dbReference>
<dbReference type="InterPro" id="IPR037069">
    <property type="entry name" value="AcylCoA_DH/ox_N_sf"/>
</dbReference>
<feature type="domain" description="Acyl-CoA dehydrogenase/oxidase N-terminal" evidence="7">
    <location>
        <begin position="14"/>
        <end position="125"/>
    </location>
</feature>
<dbReference type="PANTHER" id="PTHR43884">
    <property type="entry name" value="ACYL-COA DEHYDROGENASE"/>
    <property type="match status" value="1"/>
</dbReference>
<keyword evidence="3" id="KW-0285">Flavoprotein</keyword>
<keyword evidence="9" id="KW-1185">Reference proteome</keyword>
<dbReference type="GO" id="GO:0016491">
    <property type="term" value="F:oxidoreductase activity"/>
    <property type="evidence" value="ECO:0007669"/>
    <property type="project" value="UniProtKB-KW"/>
</dbReference>
<dbReference type="InterPro" id="IPR009100">
    <property type="entry name" value="AcylCoA_DH/oxidase_NM_dom_sf"/>
</dbReference>
<name>A0ABW0ZPK0_9ACTN</name>
<keyword evidence="4" id="KW-0274">FAD</keyword>
<dbReference type="RefSeq" id="WP_136430806.1">
    <property type="nucleotide sequence ID" value="NZ_JBHSNS010000016.1"/>
</dbReference>
<evidence type="ECO:0000256" key="1">
    <source>
        <dbReference type="ARBA" id="ARBA00001974"/>
    </source>
</evidence>
<reference evidence="9" key="1">
    <citation type="journal article" date="2019" name="Int. J. Syst. Evol. Microbiol.">
        <title>The Global Catalogue of Microorganisms (GCM) 10K type strain sequencing project: providing services to taxonomists for standard genome sequencing and annotation.</title>
        <authorList>
            <consortium name="The Broad Institute Genomics Platform"/>
            <consortium name="The Broad Institute Genome Sequencing Center for Infectious Disease"/>
            <person name="Wu L."/>
            <person name="Ma J."/>
        </authorList>
    </citation>
    <scope>NUCLEOTIDE SEQUENCE [LARGE SCALE GENOMIC DNA]</scope>
    <source>
        <strain evidence="9">YIM 94188</strain>
    </source>
</reference>
<comment type="cofactor">
    <cofactor evidence="1">
        <name>FAD</name>
        <dbReference type="ChEBI" id="CHEBI:57692"/>
    </cofactor>
</comment>
<keyword evidence="5 8" id="KW-0560">Oxidoreductase</keyword>
<dbReference type="PANTHER" id="PTHR43884:SF20">
    <property type="entry name" value="ACYL-COA DEHYDROGENASE FADE28"/>
    <property type="match status" value="1"/>
</dbReference>
<comment type="similarity">
    <text evidence="2">Belongs to the acyl-CoA dehydrogenase family.</text>
</comment>
<evidence type="ECO:0000256" key="3">
    <source>
        <dbReference type="ARBA" id="ARBA00022630"/>
    </source>
</evidence>
<dbReference type="Proteomes" id="UP001596072">
    <property type="component" value="Unassembled WGS sequence"/>
</dbReference>
<comment type="caution">
    <text evidence="8">The sequence shown here is derived from an EMBL/GenBank/DDBJ whole genome shotgun (WGS) entry which is preliminary data.</text>
</comment>
<protein>
    <submittedName>
        <fullName evidence="8">Acyl-CoA dehydrogenase family protein</fullName>
        <ecNumber evidence="8">1.-.-.-</ecNumber>
    </submittedName>
</protein>
<dbReference type="EMBL" id="JBHSNS010000016">
    <property type="protein sequence ID" value="MFC5731509.1"/>
    <property type="molecule type" value="Genomic_DNA"/>
</dbReference>
<dbReference type="InterPro" id="IPR009075">
    <property type="entry name" value="AcylCo_DH/oxidase_C"/>
</dbReference>
<dbReference type="SUPFAM" id="SSF47203">
    <property type="entry name" value="Acyl-CoA dehydrogenase C-terminal domain-like"/>
    <property type="match status" value="1"/>
</dbReference>
<evidence type="ECO:0000256" key="5">
    <source>
        <dbReference type="ARBA" id="ARBA00023002"/>
    </source>
</evidence>
<dbReference type="SUPFAM" id="SSF56645">
    <property type="entry name" value="Acyl-CoA dehydrogenase NM domain-like"/>
    <property type="match status" value="1"/>
</dbReference>
<dbReference type="Pfam" id="PF00441">
    <property type="entry name" value="Acyl-CoA_dh_1"/>
    <property type="match status" value="1"/>
</dbReference>